<comment type="caution">
    <text evidence="1">The sequence shown here is derived from an EMBL/GenBank/DDBJ whole genome shotgun (WGS) entry which is preliminary data.</text>
</comment>
<dbReference type="EMBL" id="CAJOAX010022389">
    <property type="protein sequence ID" value="CAF4206588.1"/>
    <property type="molecule type" value="Genomic_DNA"/>
</dbReference>
<reference evidence="1" key="1">
    <citation type="submission" date="2021-02" db="EMBL/GenBank/DDBJ databases">
        <authorList>
            <person name="Nowell W R."/>
        </authorList>
    </citation>
    <scope>NUCLEOTIDE SEQUENCE</scope>
</reference>
<sequence length="230" mass="27233">MSNLEELTLYPTIYSRTTFIDGNHIYNEILIHMPQLHTFNFCFSTEIRIDPLVNLLSKDDIQQTFINIKCQQQMECIVNYLNLTGTCNIFSLPFMFDYLGPIGNTFPSIIFNHVRKLFIYDKIPFNHEFFIRIAWSFPLLKELYVINDKPQSSILDILNSYDNQLSSTIIEYPYLISLDISDCHIDYIEEFLNDTKIRLPHLMKLTVNYDKLRIVTENFTRDITRLNCTK</sequence>
<accession>A0A820BVV8</accession>
<organism evidence="1 2">
    <name type="scientific">Rotaria sordida</name>
    <dbReference type="NCBI Taxonomy" id="392033"/>
    <lineage>
        <taxon>Eukaryota</taxon>
        <taxon>Metazoa</taxon>
        <taxon>Spiralia</taxon>
        <taxon>Gnathifera</taxon>
        <taxon>Rotifera</taxon>
        <taxon>Eurotatoria</taxon>
        <taxon>Bdelloidea</taxon>
        <taxon>Philodinida</taxon>
        <taxon>Philodinidae</taxon>
        <taxon>Rotaria</taxon>
    </lineage>
</organism>
<dbReference type="AlphaFoldDB" id="A0A820BVV8"/>
<dbReference type="Proteomes" id="UP000663823">
    <property type="component" value="Unassembled WGS sequence"/>
</dbReference>
<proteinExistence type="predicted"/>
<gene>
    <name evidence="1" type="ORF">OTI717_LOCUS38796</name>
</gene>
<evidence type="ECO:0000313" key="2">
    <source>
        <dbReference type="Proteomes" id="UP000663823"/>
    </source>
</evidence>
<name>A0A820BVV8_9BILA</name>
<protein>
    <submittedName>
        <fullName evidence="1">Uncharacterized protein</fullName>
    </submittedName>
</protein>
<feature type="non-terminal residue" evidence="1">
    <location>
        <position position="230"/>
    </location>
</feature>
<evidence type="ECO:0000313" key="1">
    <source>
        <dbReference type="EMBL" id="CAF4206588.1"/>
    </source>
</evidence>